<sequence>MASANAAAADMERSRVPCAAIVEEDGVERNCRGRAGLLCTECHLVQWCSQECRLSHLPEHEKDCKSELASDQWRPEWVKENREPVFHGRELKHVPALDVLSLSENEGADYARRLAVSFAAAGDIRNIVHTVNALPASFNNIVNIHINHWDIDVVTRNITLLILALTDPEDTEDVGDVLDCMIHVWYSAFLTPKHRDLIKRLVLPRIQPAVDATRGYTDISKHQKTMWFGDEGCSLRIVLSGADWKPHRNRVVLAHKDDFQRALCYQPGASKAAVHKFRQTGVLLPFGSSQFEYVCPNPTLFREDGTWSAMDSADPREGYSFDEIVQYIVEGCPVPPNDEYGQSYVVLRDQLQKFRNRCRQSKISFDATCSRVSDLADHLTEYGPKRFDRIEVSNIMDPGSLHYVSIRQTLRTVGSLLCQINRHATVVSLFDYSVHVVQLRHEASITQELSSTVTTYLPVPRDLRESIYRYDPRMYRLIVAADLCSPWADWFDEFFQELRAEEDARNCGFNARDTNTIVTKFPWMFEGDRNDIEGSRTKLLRMLEGRLCGGECYVEWVRE</sequence>
<accession>A0A0N1HUW2</accession>
<organism evidence="2 3">
    <name type="scientific">Cyphellophora attinorum</name>
    <dbReference type="NCBI Taxonomy" id="1664694"/>
    <lineage>
        <taxon>Eukaryota</taxon>
        <taxon>Fungi</taxon>
        <taxon>Dikarya</taxon>
        <taxon>Ascomycota</taxon>
        <taxon>Pezizomycotina</taxon>
        <taxon>Eurotiomycetes</taxon>
        <taxon>Chaetothyriomycetidae</taxon>
        <taxon>Chaetothyriales</taxon>
        <taxon>Cyphellophoraceae</taxon>
        <taxon>Cyphellophora</taxon>
    </lineage>
</organism>
<name>A0A0N1HUW2_9EURO</name>
<dbReference type="Proteomes" id="UP000038010">
    <property type="component" value="Unassembled WGS sequence"/>
</dbReference>
<proteinExistence type="predicted"/>
<dbReference type="GeneID" id="28731523"/>
<dbReference type="RefSeq" id="XP_018000837.1">
    <property type="nucleotide sequence ID" value="XM_018139643.1"/>
</dbReference>
<dbReference type="Pfam" id="PF14737">
    <property type="entry name" value="DUF4470"/>
    <property type="match status" value="1"/>
</dbReference>
<dbReference type="OrthoDB" id="5282002at2759"/>
<gene>
    <name evidence="2" type="ORF">AB675_10844</name>
</gene>
<dbReference type="SUPFAM" id="SSF144232">
    <property type="entry name" value="HIT/MYND zinc finger-like"/>
    <property type="match status" value="1"/>
</dbReference>
<dbReference type="Gene3D" id="6.10.140.2220">
    <property type="match status" value="1"/>
</dbReference>
<dbReference type="EMBL" id="LFJN01000011">
    <property type="protein sequence ID" value="KPI40874.1"/>
    <property type="molecule type" value="Genomic_DNA"/>
</dbReference>
<comment type="caution">
    <text evidence="2">The sequence shown here is derived from an EMBL/GenBank/DDBJ whole genome shotgun (WGS) entry which is preliminary data.</text>
</comment>
<feature type="domain" description="DUF4470" evidence="1">
    <location>
        <begin position="93"/>
        <end position="190"/>
    </location>
</feature>
<dbReference type="VEuPathDB" id="FungiDB:AB675_10844"/>
<dbReference type="AlphaFoldDB" id="A0A0N1HUW2"/>
<dbReference type="STRING" id="1664694.A0A0N1HUW2"/>
<evidence type="ECO:0000313" key="3">
    <source>
        <dbReference type="Proteomes" id="UP000038010"/>
    </source>
</evidence>
<evidence type="ECO:0000259" key="1">
    <source>
        <dbReference type="Pfam" id="PF14737"/>
    </source>
</evidence>
<reference evidence="2 3" key="1">
    <citation type="submission" date="2015-06" db="EMBL/GenBank/DDBJ databases">
        <title>Draft genome of the ant-associated black yeast Phialophora attae CBS 131958.</title>
        <authorList>
            <person name="Moreno L.F."/>
            <person name="Stielow B.J."/>
            <person name="de Hoog S."/>
            <person name="Vicente V.A."/>
            <person name="Weiss V.A."/>
            <person name="de Vries M."/>
            <person name="Cruz L.M."/>
            <person name="Souza E.M."/>
        </authorList>
    </citation>
    <scope>NUCLEOTIDE SEQUENCE [LARGE SCALE GENOMIC DNA]</scope>
    <source>
        <strain evidence="2 3">CBS 131958</strain>
    </source>
</reference>
<dbReference type="InterPro" id="IPR027974">
    <property type="entry name" value="DUF4470"/>
</dbReference>
<evidence type="ECO:0000313" key="2">
    <source>
        <dbReference type="EMBL" id="KPI40874.1"/>
    </source>
</evidence>
<protein>
    <recommendedName>
        <fullName evidence="1">DUF4470 domain-containing protein</fullName>
    </recommendedName>
</protein>
<keyword evidence="3" id="KW-1185">Reference proteome</keyword>